<evidence type="ECO:0000313" key="1">
    <source>
        <dbReference type="EMBL" id="ARW58939.1"/>
    </source>
</evidence>
<evidence type="ECO:0000313" key="2">
    <source>
        <dbReference type="Proteomes" id="UP000240568"/>
    </source>
</evidence>
<protein>
    <submittedName>
        <fullName evidence="1">Uncharacterized protein</fullName>
    </submittedName>
</protein>
<reference evidence="1 2" key="1">
    <citation type="submission" date="2017-04" db="EMBL/GenBank/DDBJ databases">
        <authorList>
            <person name="Afonso C.L."/>
            <person name="Miller P.J."/>
            <person name="Scott M.A."/>
            <person name="Spackman E."/>
            <person name="Goraichik I."/>
            <person name="Dimitrov K.M."/>
            <person name="Suarez D.L."/>
            <person name="Swayne D.E."/>
        </authorList>
    </citation>
    <scope>NUCLEOTIDE SEQUENCE [LARGE SCALE GENOMIC DNA]</scope>
</reference>
<accession>A0A2H4IBL7</accession>
<gene>
    <name evidence="1" type="ORF">Y3_299</name>
</gene>
<keyword evidence="2" id="KW-1185">Reference proteome</keyword>
<name>A0A2H4IBL7_9CAUD</name>
<sequence>MSKGNFMKRLEAGETFYMYVSGKDCTPIALGHDANITDLRVAIGGLAFAHNLKKVKVSFSRNIMADPDGVVYFDIVQTITVKKEKVY</sequence>
<organism evidence="1 2">
    <name type="scientific">Erwinia phage vB_EamM_Y3</name>
    <dbReference type="NCBI Taxonomy" id="1983553"/>
    <lineage>
        <taxon>Viruses</taxon>
        <taxon>Duplodnaviria</taxon>
        <taxon>Heunggongvirae</taxon>
        <taxon>Uroviricota</taxon>
        <taxon>Caudoviricetes</taxon>
        <taxon>Sasquatchvirus</taxon>
        <taxon>Sasquatchvirus Y3</taxon>
    </lineage>
</organism>
<dbReference type="Proteomes" id="UP000240568">
    <property type="component" value="Segment"/>
</dbReference>
<dbReference type="EMBL" id="KY984068">
    <property type="protein sequence ID" value="ARW58939.1"/>
    <property type="molecule type" value="Genomic_DNA"/>
</dbReference>
<proteinExistence type="predicted"/>